<feature type="transmembrane region" description="Helical" evidence="1">
    <location>
        <begin position="40"/>
        <end position="64"/>
    </location>
</feature>
<keyword evidence="1" id="KW-0812">Transmembrane</keyword>
<dbReference type="Proteomes" id="UP000027584">
    <property type="component" value="Unassembled WGS sequence"/>
</dbReference>
<accession>A0A060RHR8</accession>
<dbReference type="AlphaFoldDB" id="A0A060RHR8"/>
<reference evidence="2 3" key="2">
    <citation type="submission" date="2014-05" db="EMBL/GenBank/DDBJ databases">
        <title>Genome sequence of Streptococcus gallolyticus.</title>
        <authorList>
            <person name="Del Campo R."/>
        </authorList>
    </citation>
    <scope>NUCLEOTIDE SEQUENCE [LARGE SCALE GENOMIC DNA]</scope>
    <source>
        <strain evidence="2 3">LMG17956</strain>
    </source>
</reference>
<keyword evidence="1" id="KW-0472">Membrane</keyword>
<keyword evidence="1" id="KW-1133">Transmembrane helix</keyword>
<reference evidence="2 3" key="1">
    <citation type="submission" date="2014-02" db="EMBL/GenBank/DDBJ databases">
        <authorList>
            <person name="Manrique M."/>
        </authorList>
    </citation>
    <scope>NUCLEOTIDE SEQUENCE [LARGE SCALE GENOMIC DNA]</scope>
    <source>
        <strain evidence="2 3">LMG17956</strain>
    </source>
</reference>
<evidence type="ECO:0000313" key="3">
    <source>
        <dbReference type="Proteomes" id="UP000027584"/>
    </source>
</evidence>
<organism evidence="2 3">
    <name type="scientific">Streptococcus gallolyticus</name>
    <dbReference type="NCBI Taxonomy" id="315405"/>
    <lineage>
        <taxon>Bacteria</taxon>
        <taxon>Bacillati</taxon>
        <taxon>Bacillota</taxon>
        <taxon>Bacilli</taxon>
        <taxon>Lactobacillales</taxon>
        <taxon>Streptococcaceae</taxon>
        <taxon>Streptococcus</taxon>
    </lineage>
</organism>
<evidence type="ECO:0000256" key="1">
    <source>
        <dbReference type="SAM" id="Phobius"/>
    </source>
</evidence>
<comment type="caution">
    <text evidence="2">The sequence shown here is derived from an EMBL/GenBank/DDBJ whole genome shotgun (WGS) entry which is preliminary data.</text>
</comment>
<name>A0A060RHR8_9STRE</name>
<gene>
    <name evidence="2" type="ORF">BN963_SGAL_01634</name>
</gene>
<proteinExistence type="predicted"/>
<evidence type="ECO:0000313" key="2">
    <source>
        <dbReference type="EMBL" id="CDO18436.1"/>
    </source>
</evidence>
<dbReference type="EMBL" id="CCBC010000187">
    <property type="protein sequence ID" value="CDO18436.1"/>
    <property type="molecule type" value="Genomic_DNA"/>
</dbReference>
<protein>
    <submittedName>
        <fullName evidence="2">Uncharacterized protein</fullName>
    </submittedName>
</protein>
<sequence>MTGSSHFASQNCDQPSQLCGGGTTNYEYWDSVPLPQNFQVAGFIDVAATFTTAVSIVLLLALLANNPKIEQRQ</sequence>